<dbReference type="EMBL" id="RHHT01000035">
    <property type="protein sequence ID" value="RNB76713.1"/>
    <property type="molecule type" value="Genomic_DNA"/>
</dbReference>
<dbReference type="RefSeq" id="WP_122914362.1">
    <property type="nucleotide sequence ID" value="NZ_RHHT01000035.1"/>
</dbReference>
<protein>
    <submittedName>
        <fullName evidence="1">Uncharacterized protein</fullName>
    </submittedName>
</protein>
<dbReference type="AlphaFoldDB" id="A0A3M8CM60"/>
<evidence type="ECO:0000313" key="1">
    <source>
        <dbReference type="EMBL" id="RNB76713.1"/>
    </source>
</evidence>
<name>A0A3M8CM60_9BACL</name>
<accession>A0A3M8CM60</accession>
<comment type="caution">
    <text evidence="1">The sequence shown here is derived from an EMBL/GenBank/DDBJ whole genome shotgun (WGS) entry which is preliminary data.</text>
</comment>
<reference evidence="1 2" key="1">
    <citation type="submission" date="2018-10" db="EMBL/GenBank/DDBJ databases">
        <title>Phylogenomics of Brevibacillus.</title>
        <authorList>
            <person name="Dunlap C."/>
        </authorList>
    </citation>
    <scope>NUCLEOTIDE SEQUENCE [LARGE SCALE GENOMIC DNA]</scope>
    <source>
        <strain evidence="1 2">JCM 15085</strain>
    </source>
</reference>
<gene>
    <name evidence="1" type="ORF">EDM58_16920</name>
</gene>
<dbReference type="Proteomes" id="UP000281915">
    <property type="component" value="Unassembled WGS sequence"/>
</dbReference>
<organism evidence="1 2">
    <name type="scientific">Brevibacillus panacihumi</name>
    <dbReference type="NCBI Taxonomy" id="497735"/>
    <lineage>
        <taxon>Bacteria</taxon>
        <taxon>Bacillati</taxon>
        <taxon>Bacillota</taxon>
        <taxon>Bacilli</taxon>
        <taxon>Bacillales</taxon>
        <taxon>Paenibacillaceae</taxon>
        <taxon>Brevibacillus</taxon>
    </lineage>
</organism>
<evidence type="ECO:0000313" key="2">
    <source>
        <dbReference type="Proteomes" id="UP000281915"/>
    </source>
</evidence>
<sequence length="133" mass="15459">MEANPLFKTYKEINDDMILFNDEYYLSVSLADVSAIDTGTREALFNHLFAFDSPDMELEIDVSEEAEGKWYLQLLVPHVLTLPEAAKRRLEKGKEQLLDHLSQQEGSPKLRFLSGEDIYTYVQRYNPDLRRIS</sequence>
<proteinExistence type="predicted"/>